<dbReference type="Proteomes" id="UP000663889">
    <property type="component" value="Unassembled WGS sequence"/>
</dbReference>
<reference evidence="3" key="1">
    <citation type="submission" date="2021-02" db="EMBL/GenBank/DDBJ databases">
        <authorList>
            <person name="Nowell W R."/>
        </authorList>
    </citation>
    <scope>NUCLEOTIDE SEQUENCE</scope>
</reference>
<evidence type="ECO:0000256" key="1">
    <source>
        <dbReference type="SAM" id="Phobius"/>
    </source>
</evidence>
<proteinExistence type="predicted"/>
<organism evidence="3 5">
    <name type="scientific">Rotaria sordida</name>
    <dbReference type="NCBI Taxonomy" id="392033"/>
    <lineage>
        <taxon>Eukaryota</taxon>
        <taxon>Metazoa</taxon>
        <taxon>Spiralia</taxon>
        <taxon>Gnathifera</taxon>
        <taxon>Rotifera</taxon>
        <taxon>Eurotatoria</taxon>
        <taxon>Bdelloidea</taxon>
        <taxon>Philodinida</taxon>
        <taxon>Philodinidae</taxon>
        <taxon>Rotaria</taxon>
    </lineage>
</organism>
<dbReference type="AlphaFoldDB" id="A0A814P8L8"/>
<comment type="caution">
    <text evidence="3">The sequence shown here is derived from an EMBL/GenBank/DDBJ whole genome shotgun (WGS) entry which is preliminary data.</text>
</comment>
<accession>A0A814P8L8</accession>
<name>A0A814P8L8_9BILA</name>
<feature type="domain" description="DUF7164" evidence="2">
    <location>
        <begin position="60"/>
        <end position="391"/>
    </location>
</feature>
<evidence type="ECO:0000313" key="5">
    <source>
        <dbReference type="Proteomes" id="UP000663889"/>
    </source>
</evidence>
<keyword evidence="1" id="KW-1133">Transmembrane helix</keyword>
<sequence>MIRRRRRNFFIFLLILILLYIFIHYPYVTYSRSHLNLFDKIHSEDNLYVTPKYCFTKTEKKNIRRAIIVHFPIERSSVYISELKWLYLSWIETIQNQPSDWQTDLVIYSLPSSLLDELGCYEYNNKLLKNNCIRINYNSLWDKTKNNNELLRLIQIHVPKWCRHLDSLGILLENSNFLNQYDYILRTDIDVFLTPHFAHYIPFDCSFQIGLGGYSLDYTLHKLSRIAQTLNLLDANLTHVGSTWYGPPQQIALVGRLALWLSVWLCQNEFTLVEKDQRLSILSWPQWYIGVISMYASHLAINHYAGRGQIKLIQKPYLIDYSCTTNTSFNEVEIIHIHSWHTNQMFSKFLFKNGSYDEILSKKTQWNTSYSLDFILRIAWQSNQMTTKELYHLKSQI</sequence>
<gene>
    <name evidence="4" type="ORF">FNK824_LOCUS15505</name>
    <name evidence="3" type="ORF">SEV965_LOCUS16036</name>
</gene>
<keyword evidence="1" id="KW-0472">Membrane</keyword>
<keyword evidence="1" id="KW-0812">Transmembrane</keyword>
<dbReference type="EMBL" id="CAJOBE010002252">
    <property type="protein sequence ID" value="CAF3809901.1"/>
    <property type="molecule type" value="Genomic_DNA"/>
</dbReference>
<evidence type="ECO:0000313" key="3">
    <source>
        <dbReference type="EMBL" id="CAF1104203.1"/>
    </source>
</evidence>
<dbReference type="EMBL" id="CAJNOU010000863">
    <property type="protein sequence ID" value="CAF1104203.1"/>
    <property type="molecule type" value="Genomic_DNA"/>
</dbReference>
<dbReference type="Proteomes" id="UP000663874">
    <property type="component" value="Unassembled WGS sequence"/>
</dbReference>
<evidence type="ECO:0000313" key="4">
    <source>
        <dbReference type="EMBL" id="CAF3809901.1"/>
    </source>
</evidence>
<dbReference type="InterPro" id="IPR055588">
    <property type="entry name" value="DUF7164"/>
</dbReference>
<evidence type="ECO:0000259" key="2">
    <source>
        <dbReference type="Pfam" id="PF23741"/>
    </source>
</evidence>
<dbReference type="Pfam" id="PF23741">
    <property type="entry name" value="DUF7164"/>
    <property type="match status" value="1"/>
</dbReference>
<feature type="transmembrane region" description="Helical" evidence="1">
    <location>
        <begin position="9"/>
        <end position="27"/>
    </location>
</feature>
<protein>
    <recommendedName>
        <fullName evidence="2">DUF7164 domain-containing protein</fullName>
    </recommendedName>
</protein>